<dbReference type="GO" id="GO:0009055">
    <property type="term" value="F:electron transfer activity"/>
    <property type="evidence" value="ECO:0007669"/>
    <property type="project" value="TreeGrafter"/>
</dbReference>
<dbReference type="PANTHER" id="PTHR23426">
    <property type="entry name" value="FERREDOXIN/ADRENODOXIN"/>
    <property type="match status" value="1"/>
</dbReference>
<evidence type="ECO:0000256" key="4">
    <source>
        <dbReference type="ARBA" id="ARBA00023004"/>
    </source>
</evidence>
<evidence type="ECO:0000313" key="9">
    <source>
        <dbReference type="EMBL" id="KAE8258338.1"/>
    </source>
</evidence>
<keyword evidence="10" id="KW-1185">Reference proteome</keyword>
<dbReference type="OrthoDB" id="10253744at2759"/>
<feature type="region of interest" description="Disordered" evidence="7">
    <location>
        <begin position="135"/>
        <end position="158"/>
    </location>
</feature>
<evidence type="ECO:0000259" key="8">
    <source>
        <dbReference type="Pfam" id="PF00111"/>
    </source>
</evidence>
<keyword evidence="4" id="KW-0408">Iron</keyword>
<feature type="compositionally biased region" description="Acidic residues" evidence="7">
    <location>
        <begin position="144"/>
        <end position="158"/>
    </location>
</feature>
<comment type="similarity">
    <text evidence="1">Belongs to the adrenodoxin/putidaredoxin family.</text>
</comment>
<dbReference type="Gene3D" id="3.10.20.30">
    <property type="match status" value="1"/>
</dbReference>
<evidence type="ECO:0000256" key="3">
    <source>
        <dbReference type="ARBA" id="ARBA00022723"/>
    </source>
</evidence>
<reference evidence="9" key="2">
    <citation type="journal article" date="2019" name="IMA Fungus">
        <title>Genome sequencing and comparison of five Tilletia species to identify candidate genes for the detection of regulated species infecting wheat.</title>
        <authorList>
            <person name="Nguyen H.D.T."/>
            <person name="Sultana T."/>
            <person name="Kesanakurti P."/>
            <person name="Hambleton S."/>
        </authorList>
    </citation>
    <scope>NUCLEOTIDE SEQUENCE</scope>
    <source>
        <strain evidence="9">DAOMC 236416</strain>
    </source>
</reference>
<feature type="region of interest" description="Disordered" evidence="7">
    <location>
        <begin position="37"/>
        <end position="70"/>
    </location>
</feature>
<evidence type="ECO:0000256" key="2">
    <source>
        <dbReference type="ARBA" id="ARBA00022714"/>
    </source>
</evidence>
<feature type="domain" description="2Fe-2S ferredoxin-type" evidence="8">
    <location>
        <begin position="93"/>
        <end position="147"/>
    </location>
</feature>
<dbReference type="GO" id="GO:0046872">
    <property type="term" value="F:metal ion binding"/>
    <property type="evidence" value="ECO:0007669"/>
    <property type="project" value="UniProtKB-KW"/>
</dbReference>
<evidence type="ECO:0000256" key="1">
    <source>
        <dbReference type="ARBA" id="ARBA00010914"/>
    </source>
</evidence>
<evidence type="ECO:0000256" key="6">
    <source>
        <dbReference type="ARBA" id="ARBA00034078"/>
    </source>
</evidence>
<proteinExistence type="inferred from homology"/>
<evidence type="ECO:0000313" key="10">
    <source>
        <dbReference type="Proteomes" id="UP000077521"/>
    </source>
</evidence>
<dbReference type="InterPro" id="IPR012675">
    <property type="entry name" value="Beta-grasp_dom_sf"/>
</dbReference>
<comment type="caution">
    <text evidence="9">The sequence shown here is derived from an EMBL/GenBank/DDBJ whole genome shotgun (WGS) entry which is preliminary data.</text>
</comment>
<dbReference type="InterPro" id="IPR036010">
    <property type="entry name" value="2Fe-2S_ferredoxin-like_sf"/>
</dbReference>
<protein>
    <recommendedName>
        <fullName evidence="8">2Fe-2S ferredoxin-type domain-containing protein</fullName>
    </recommendedName>
</protein>
<dbReference type="CDD" id="cd00207">
    <property type="entry name" value="fer2"/>
    <property type="match status" value="1"/>
</dbReference>
<dbReference type="InterPro" id="IPR001041">
    <property type="entry name" value="2Fe-2S_ferredoxin-type"/>
</dbReference>
<gene>
    <name evidence="9" type="ORF">A4X13_0g1765</name>
</gene>
<dbReference type="AlphaFoldDB" id="A0A177TIA0"/>
<keyword evidence="5" id="KW-0411">Iron-sulfur</keyword>
<evidence type="ECO:0000256" key="7">
    <source>
        <dbReference type="SAM" id="MobiDB-lite"/>
    </source>
</evidence>
<dbReference type="GO" id="GO:0051537">
    <property type="term" value="F:2 iron, 2 sulfur cluster binding"/>
    <property type="evidence" value="ECO:0007669"/>
    <property type="project" value="UniProtKB-KW"/>
</dbReference>
<feature type="compositionally biased region" description="Polar residues" evidence="7">
    <location>
        <begin position="37"/>
        <end position="61"/>
    </location>
</feature>
<dbReference type="Proteomes" id="UP000077521">
    <property type="component" value="Unassembled WGS sequence"/>
</dbReference>
<organism evidence="9 10">
    <name type="scientific">Tilletia indica</name>
    <dbReference type="NCBI Taxonomy" id="43049"/>
    <lineage>
        <taxon>Eukaryota</taxon>
        <taxon>Fungi</taxon>
        <taxon>Dikarya</taxon>
        <taxon>Basidiomycota</taxon>
        <taxon>Ustilaginomycotina</taxon>
        <taxon>Exobasidiomycetes</taxon>
        <taxon>Tilletiales</taxon>
        <taxon>Tilletiaceae</taxon>
        <taxon>Tilletia</taxon>
    </lineage>
</organism>
<keyword evidence="2" id="KW-0001">2Fe-2S</keyword>
<dbReference type="PANTHER" id="PTHR23426:SF65">
    <property type="entry name" value="FERREDOXIN-2, MITOCHONDRIAL"/>
    <property type="match status" value="1"/>
</dbReference>
<dbReference type="GO" id="GO:0140647">
    <property type="term" value="P:P450-containing electron transport chain"/>
    <property type="evidence" value="ECO:0007669"/>
    <property type="project" value="InterPro"/>
</dbReference>
<dbReference type="Pfam" id="PF00111">
    <property type="entry name" value="Fer2"/>
    <property type="match status" value="1"/>
</dbReference>
<reference evidence="9" key="1">
    <citation type="submission" date="2016-04" db="EMBL/GenBank/DDBJ databases">
        <authorList>
            <person name="Nguyen H.D."/>
            <person name="Samba Siva P."/>
            <person name="Cullis J."/>
            <person name="Levesque C.A."/>
            <person name="Hambleton S."/>
        </authorList>
    </citation>
    <scope>NUCLEOTIDE SEQUENCE</scope>
    <source>
        <strain evidence="9">DAOMC 236416</strain>
    </source>
</reference>
<evidence type="ECO:0000256" key="5">
    <source>
        <dbReference type="ARBA" id="ARBA00023014"/>
    </source>
</evidence>
<name>A0A177TIA0_9BASI</name>
<accession>A0A177TIA0</accession>
<comment type="cofactor">
    <cofactor evidence="6">
        <name>[2Fe-2S] cluster</name>
        <dbReference type="ChEBI" id="CHEBI:190135"/>
    </cofactor>
</comment>
<keyword evidence="3" id="KW-0479">Metal-binding</keyword>
<dbReference type="SUPFAM" id="SSF54292">
    <property type="entry name" value="2Fe-2S ferredoxin-like"/>
    <property type="match status" value="1"/>
</dbReference>
<sequence length="201" mass="22051">MATTTTTAAVVVKRVLSSPSSPAHSFSRHLPHQLTRWSHTSATSIRPSPSLRASPNKQLIQSSPFSSSSARTDNLTLRFRASSTGEWYTINDAQLGETIKDVAKRHDLPSIEATCGGQCECATCHAYIVTAAEGEGDSSKPELDAEPPEEVFPEKSEAEDDMLDYAIDRRSSSRLTCQVKVTPEIAQWMDQNGGWIELPRF</sequence>
<dbReference type="InterPro" id="IPR001055">
    <property type="entry name" value="Adrenodoxin-like"/>
</dbReference>
<dbReference type="EMBL" id="LWDF02000074">
    <property type="protein sequence ID" value="KAE8258338.1"/>
    <property type="molecule type" value="Genomic_DNA"/>
</dbReference>